<reference evidence="3" key="1">
    <citation type="journal article" date="2018" name="Genome Biol. Evol.">
        <title>Genomics and development of Lentinus tigrinus, a white-rot wood-decaying mushroom with dimorphic fruiting bodies.</title>
        <authorList>
            <person name="Wu B."/>
            <person name="Xu Z."/>
            <person name="Knudson A."/>
            <person name="Carlson A."/>
            <person name="Chen N."/>
            <person name="Kovaka S."/>
            <person name="LaButti K."/>
            <person name="Lipzen A."/>
            <person name="Pennachio C."/>
            <person name="Riley R."/>
            <person name="Schakwitz W."/>
            <person name="Umezawa K."/>
            <person name="Ohm R.A."/>
            <person name="Grigoriev I.V."/>
            <person name="Nagy L.G."/>
            <person name="Gibbons J."/>
            <person name="Hibbett D."/>
        </authorList>
    </citation>
    <scope>NUCLEOTIDE SEQUENCE [LARGE SCALE GENOMIC DNA]</scope>
    <source>
        <strain evidence="3">ALCF2SS1-6</strain>
    </source>
</reference>
<feature type="domain" description="DUF6535" evidence="2">
    <location>
        <begin position="28"/>
        <end position="206"/>
    </location>
</feature>
<evidence type="ECO:0000313" key="3">
    <source>
        <dbReference type="EMBL" id="RPD59579.1"/>
    </source>
</evidence>
<dbReference type="OrthoDB" id="2756178at2759"/>
<accession>A0A5C2S8T9</accession>
<name>A0A5C2S8T9_9APHY</name>
<protein>
    <recommendedName>
        <fullName evidence="2">DUF6535 domain-containing protein</fullName>
    </recommendedName>
</protein>
<feature type="transmembrane region" description="Helical" evidence="1">
    <location>
        <begin position="126"/>
        <end position="145"/>
    </location>
</feature>
<evidence type="ECO:0000256" key="1">
    <source>
        <dbReference type="SAM" id="Phobius"/>
    </source>
</evidence>
<feature type="transmembrane region" description="Helical" evidence="1">
    <location>
        <begin position="175"/>
        <end position="198"/>
    </location>
</feature>
<feature type="transmembrane region" description="Helical" evidence="1">
    <location>
        <begin position="204"/>
        <end position="227"/>
    </location>
</feature>
<dbReference type="Pfam" id="PF20153">
    <property type="entry name" value="DUF6535"/>
    <property type="match status" value="1"/>
</dbReference>
<evidence type="ECO:0000259" key="2">
    <source>
        <dbReference type="Pfam" id="PF20153"/>
    </source>
</evidence>
<dbReference type="EMBL" id="ML122269">
    <property type="protein sequence ID" value="RPD59579.1"/>
    <property type="molecule type" value="Genomic_DNA"/>
</dbReference>
<organism evidence="3 4">
    <name type="scientific">Lentinus tigrinus ALCF2SS1-6</name>
    <dbReference type="NCBI Taxonomy" id="1328759"/>
    <lineage>
        <taxon>Eukaryota</taxon>
        <taxon>Fungi</taxon>
        <taxon>Dikarya</taxon>
        <taxon>Basidiomycota</taxon>
        <taxon>Agaricomycotina</taxon>
        <taxon>Agaricomycetes</taxon>
        <taxon>Polyporales</taxon>
        <taxon>Polyporaceae</taxon>
        <taxon>Lentinus</taxon>
    </lineage>
</organism>
<keyword evidence="1" id="KW-1133">Transmembrane helix</keyword>
<keyword evidence="4" id="KW-1185">Reference proteome</keyword>
<dbReference type="InterPro" id="IPR045338">
    <property type="entry name" value="DUF6535"/>
</dbReference>
<keyword evidence="1" id="KW-0812">Transmembrane</keyword>
<dbReference type="Proteomes" id="UP000313359">
    <property type="component" value="Unassembled WGS sequence"/>
</dbReference>
<sequence length="637" mass="71915">MSRSVLGDAHAHSSYKPEINSGHSPLDWSSYAQIIKHYDEDMVRGWKEEIDTLLVFAGLFSAVVTAFNIEAYKLLQNDPAQITVQLLQDISQQLALARGENASSIPTDFVGRLSPSPVVQSIRFNILWFSSLVCALFAALLGMMVKQWLREYMAAILFSSRHSVRLRQHRYEGLIAWHVPEIMAFLPILLEVALILFFAGLVDFLWLLQSTVATVVTCLVALALLFYTMTTVVPVFSSHCPFKSPQAWLFAWIFTRCRTRITTWKRRLDASLPRFQPHHDANNSHHSPFTHHFADWRERDNKTVWDHRHDLDLKAVTWIQASLVDEEVQDSLISIVPDLRTDHAMQLVFAAIAREGKMAPPLLINLVRERACAEVLRTVGARSSRTAKARIFRMLLALLEHIPNDYDASAAGLGALDVLWTLWEICMACLAEDLDLDLHISIFNGTAKLLHEDQPFRVRRAALNILYETTHTWSYLYCPATIGDIISFARSCYGHHLFVKAAAVALLLSPGLDWSDNDTTPNHRQQLKELLRDLSRFLKRCNEDGIKHEEHSAGKLIYGLVLLTERNAELVEAMLPDVLLKSVDLGLLDLSQDEHLKLRGMQHTHIIPTSSQPNGSALPTYVNLATESCAVVLSPST</sequence>
<proteinExistence type="predicted"/>
<keyword evidence="1" id="KW-0472">Membrane</keyword>
<gene>
    <name evidence="3" type="ORF">L227DRAFT_601268</name>
</gene>
<dbReference type="AlphaFoldDB" id="A0A5C2S8T9"/>
<feature type="transmembrane region" description="Helical" evidence="1">
    <location>
        <begin position="52"/>
        <end position="69"/>
    </location>
</feature>
<evidence type="ECO:0000313" key="4">
    <source>
        <dbReference type="Proteomes" id="UP000313359"/>
    </source>
</evidence>